<dbReference type="EMBL" id="JAVRAA010000001">
    <property type="protein sequence ID" value="MDT0335767.1"/>
    <property type="molecule type" value="Genomic_DNA"/>
</dbReference>
<proteinExistence type="predicted"/>
<comment type="caution">
    <text evidence="1">The sequence shown here is derived from an EMBL/GenBank/DDBJ whole genome shotgun (WGS) entry which is preliminary data.</text>
</comment>
<dbReference type="AlphaFoldDB" id="A0AAE4G4W4"/>
<organism evidence="1">
    <name type="scientific">Herbaspirillum huttiense subsp. nephrolepidis</name>
    <dbReference type="NCBI Taxonomy" id="3075126"/>
    <lineage>
        <taxon>Bacteria</taxon>
        <taxon>Pseudomonadati</taxon>
        <taxon>Pseudomonadota</taxon>
        <taxon>Betaproteobacteria</taxon>
        <taxon>Burkholderiales</taxon>
        <taxon>Oxalobacteraceae</taxon>
        <taxon>Herbaspirillum</taxon>
    </lineage>
</organism>
<protein>
    <recommendedName>
        <fullName evidence="2">Flagellar biosynthesis protein</fullName>
    </recommendedName>
</protein>
<evidence type="ECO:0000313" key="1">
    <source>
        <dbReference type="EMBL" id="MDT0335767.1"/>
    </source>
</evidence>
<reference evidence="1" key="1">
    <citation type="submission" date="2023-02" db="EMBL/GenBank/DDBJ databases">
        <title>Description of Herbaspirillum huttiense subsp. nephrolepsisexaltata and Herbaspirillum huttiense subsp. lycopersicon.</title>
        <authorList>
            <person name="Poudel M."/>
            <person name="Sharma A."/>
            <person name="Goss E."/>
            <person name="Tapia J.H."/>
            <person name="Harmon C.M."/>
            <person name="Jones J.B."/>
        </authorList>
    </citation>
    <scope>NUCLEOTIDE SEQUENCE</scope>
    <source>
        <strain evidence="1">NC40101</strain>
    </source>
</reference>
<gene>
    <name evidence="1" type="ORF">RJN63_02915</name>
</gene>
<dbReference type="RefSeq" id="WP_209533681.1">
    <property type="nucleotide sequence ID" value="NZ_JAVLSM010000005.1"/>
</dbReference>
<evidence type="ECO:0008006" key="2">
    <source>
        <dbReference type="Google" id="ProtNLM"/>
    </source>
</evidence>
<sequence length="224" mass="24112">MNQLQMFKAGVLLAVSIVLTGCATSRSEIKLSEPSSAAATKAAVASKNKTVLLREVFDERVFEDAPSSPSTPSLGFEGSAKSTAEIKARAIGRKRNGFGKALGDVLLENGMTVSQVMRKNITTSLQEAGFKVAANAADAGEAPIVIDAHVKKFWAWFTPGFWAVSVGTQISTDLVVQNKNMPIVINIETSENHMAVTEGVWIEDIDKALVKYRSEATGRFMDMN</sequence>
<accession>A0AAE4G4W4</accession>
<name>A0AAE4G4W4_9BURK</name>